<feature type="chain" id="PRO_5045462950" evidence="1">
    <location>
        <begin position="36"/>
        <end position="349"/>
    </location>
</feature>
<proteinExistence type="predicted"/>
<dbReference type="InterPro" id="IPR001223">
    <property type="entry name" value="Glyco_hydro18_cat"/>
</dbReference>
<evidence type="ECO:0000256" key="1">
    <source>
        <dbReference type="SAM" id="SignalP"/>
    </source>
</evidence>
<evidence type="ECO:0000313" key="4">
    <source>
        <dbReference type="Proteomes" id="UP000679307"/>
    </source>
</evidence>
<dbReference type="SMART" id="SM00636">
    <property type="entry name" value="Glyco_18"/>
    <property type="match status" value="1"/>
</dbReference>
<reference evidence="3 4" key="1">
    <citation type="submission" date="2021-05" db="EMBL/GenBank/DDBJ databases">
        <title>Complete genome of Nocardioides aquaticus KCTC 9944T isolated from meromictic and hypersaline Ekho Lake, Antarctica.</title>
        <authorList>
            <person name="Hwang K."/>
            <person name="Kim K.M."/>
            <person name="Choe H."/>
        </authorList>
    </citation>
    <scope>NUCLEOTIDE SEQUENCE [LARGE SCALE GENOMIC DNA]</scope>
    <source>
        <strain evidence="3 4">KCTC 9944</strain>
    </source>
</reference>
<sequence>MSTSTRPARTNRAHRIVGGTLALLLGLAGPAAASAAPAPAEEAGASPLAVTGYVIQWARPAVVRRDADALTTATVAGVEIARDGASVGTSTRAARRLLRTARGSGLRAELILSNYSERVGGFDTRAADRLLRSAENRDRVVDSVVDQVVGQGWDGVNVDLEALRARDAHGLVALLRALDDRLPADREVSIDVSARTSEQSYRDAGYRLSAIGEAVDVFQLMAYDLHGPTWSRPGPIGPLDWQRRAAEVVLGSVPAGKLDLGVAGYGYRWTGRLTGRSLTVSQARAAVERAGVEARYDGEAGEWTATLPGGDVLWWSDARSYELRRELATALGLHGVALWRLGSADRLVA</sequence>
<dbReference type="GO" id="GO:0016798">
    <property type="term" value="F:hydrolase activity, acting on glycosyl bonds"/>
    <property type="evidence" value="ECO:0007669"/>
    <property type="project" value="UniProtKB-KW"/>
</dbReference>
<keyword evidence="3" id="KW-0378">Hydrolase</keyword>
<dbReference type="SUPFAM" id="SSF51445">
    <property type="entry name" value="(Trans)glycosidases"/>
    <property type="match status" value="1"/>
</dbReference>
<dbReference type="EC" id="3.2.-.-" evidence="3"/>
<dbReference type="InterPro" id="IPR011583">
    <property type="entry name" value="Chitinase_II/V-like_cat"/>
</dbReference>
<dbReference type="EMBL" id="CP075371">
    <property type="protein sequence ID" value="QVT80180.1"/>
    <property type="molecule type" value="Genomic_DNA"/>
</dbReference>
<dbReference type="InterPro" id="IPR029070">
    <property type="entry name" value="Chitinase_insertion_sf"/>
</dbReference>
<evidence type="ECO:0000259" key="2">
    <source>
        <dbReference type="PROSITE" id="PS51910"/>
    </source>
</evidence>
<dbReference type="RefSeq" id="WP_214055774.1">
    <property type="nucleotide sequence ID" value="NZ_BAAAHS010000062.1"/>
</dbReference>
<feature type="domain" description="GH18" evidence="2">
    <location>
        <begin position="48"/>
        <end position="349"/>
    </location>
</feature>
<organism evidence="3 4">
    <name type="scientific">Nocardioides aquaticus</name>
    <dbReference type="NCBI Taxonomy" id="160826"/>
    <lineage>
        <taxon>Bacteria</taxon>
        <taxon>Bacillati</taxon>
        <taxon>Actinomycetota</taxon>
        <taxon>Actinomycetes</taxon>
        <taxon>Propionibacteriales</taxon>
        <taxon>Nocardioidaceae</taxon>
        <taxon>Nocardioides</taxon>
    </lineage>
</organism>
<dbReference type="Gene3D" id="3.20.20.80">
    <property type="entry name" value="Glycosidases"/>
    <property type="match status" value="1"/>
</dbReference>
<name>A0ABX8EJY2_9ACTN</name>
<evidence type="ECO:0000313" key="3">
    <source>
        <dbReference type="EMBL" id="QVT80180.1"/>
    </source>
</evidence>
<gene>
    <name evidence="3" type="primary">ydhD</name>
    <name evidence="3" type="ORF">ENKNEFLB_02571</name>
</gene>
<dbReference type="Gene3D" id="3.10.50.10">
    <property type="match status" value="1"/>
</dbReference>
<keyword evidence="1" id="KW-0732">Signal</keyword>
<feature type="signal peptide" evidence="1">
    <location>
        <begin position="1"/>
        <end position="35"/>
    </location>
</feature>
<protein>
    <submittedName>
        <fullName evidence="3">Sporulation-specific glycosylase YdhD</fullName>
        <ecNumber evidence="3">3.2.-.-</ecNumber>
    </submittedName>
</protein>
<accession>A0ABX8EJY2</accession>
<dbReference type="PANTHER" id="PTHR46066:SF2">
    <property type="entry name" value="CHITINASE DOMAIN-CONTAINING PROTEIN 1"/>
    <property type="match status" value="1"/>
</dbReference>
<dbReference type="Proteomes" id="UP000679307">
    <property type="component" value="Chromosome"/>
</dbReference>
<dbReference type="Pfam" id="PF00704">
    <property type="entry name" value="Glyco_hydro_18"/>
    <property type="match status" value="1"/>
</dbReference>
<dbReference type="InterPro" id="IPR017853">
    <property type="entry name" value="GH"/>
</dbReference>
<dbReference type="PANTHER" id="PTHR46066">
    <property type="entry name" value="CHITINASE DOMAIN-CONTAINING PROTEIN 1 FAMILY MEMBER"/>
    <property type="match status" value="1"/>
</dbReference>
<dbReference type="PROSITE" id="PS51910">
    <property type="entry name" value="GH18_2"/>
    <property type="match status" value="1"/>
</dbReference>
<keyword evidence="4" id="KW-1185">Reference proteome</keyword>
<keyword evidence="3" id="KW-0326">Glycosidase</keyword>